<sequence>MRLGGFVDVVIRLLGILNRLLKEFMQDEQATFRSPAQARALHALLTKVPYLILILPTAGGKTTLFLLGASLAMSQTTILVAPLVALKMDLYRKAQALGLSVRIYKDSYDQGSVPRILLVSIESLAMPRFYSYTRTLATQGQLDRIIFDKCHLIPLAQSYRQVIHRVKQVMQLPVPMVFSSATLPKHLETELRSMIMISQAEVIRANINKPNLQYGNTARPLKIIIFYMSKALVEALHSQYPETYYFHADLPDPVKSDQLDRFIQAGQ</sequence>
<accession>A0A8H5ZUK4</accession>
<dbReference type="PROSITE" id="PS51192">
    <property type="entry name" value="HELICASE_ATP_BIND_1"/>
    <property type="match status" value="1"/>
</dbReference>
<dbReference type="GO" id="GO:0005694">
    <property type="term" value="C:chromosome"/>
    <property type="evidence" value="ECO:0007669"/>
    <property type="project" value="TreeGrafter"/>
</dbReference>
<dbReference type="GO" id="GO:0043138">
    <property type="term" value="F:3'-5' DNA helicase activity"/>
    <property type="evidence" value="ECO:0007669"/>
    <property type="project" value="TreeGrafter"/>
</dbReference>
<evidence type="ECO:0000256" key="1">
    <source>
        <dbReference type="ARBA" id="ARBA00005446"/>
    </source>
</evidence>
<dbReference type="Proteomes" id="UP000541154">
    <property type="component" value="Unassembled WGS sequence"/>
</dbReference>
<reference evidence="3 4" key="1">
    <citation type="submission" date="2019-04" db="EMBL/GenBank/DDBJ databases">
        <title>Aspergillus burnettii sp. nov., novel species from soil in southeast Queensland.</title>
        <authorList>
            <person name="Gilchrist C.L.M."/>
            <person name="Pitt J.I."/>
            <person name="Lange L."/>
            <person name="Lacey H.J."/>
            <person name="Vuong D."/>
            <person name="Midgley D.J."/>
            <person name="Greenfield P."/>
            <person name="Bradbury M."/>
            <person name="Lacey E."/>
            <person name="Busk P.K."/>
            <person name="Pilgaard B."/>
            <person name="Chooi Y.H."/>
            <person name="Piggott A.M."/>
        </authorList>
    </citation>
    <scope>NUCLEOTIDE SEQUENCE [LARGE SCALE GENOMIC DNA]</scope>
    <source>
        <strain evidence="3 4">FRR 5400</strain>
    </source>
</reference>
<dbReference type="Pfam" id="PF00270">
    <property type="entry name" value="DEAD"/>
    <property type="match status" value="1"/>
</dbReference>
<dbReference type="GO" id="GO:0003676">
    <property type="term" value="F:nucleic acid binding"/>
    <property type="evidence" value="ECO:0007669"/>
    <property type="project" value="InterPro"/>
</dbReference>
<dbReference type="GO" id="GO:0009378">
    <property type="term" value="F:four-way junction helicase activity"/>
    <property type="evidence" value="ECO:0007669"/>
    <property type="project" value="TreeGrafter"/>
</dbReference>
<evidence type="ECO:0000313" key="4">
    <source>
        <dbReference type="Proteomes" id="UP000541154"/>
    </source>
</evidence>
<dbReference type="Gene3D" id="3.40.50.300">
    <property type="entry name" value="P-loop containing nucleotide triphosphate hydrolases"/>
    <property type="match status" value="1"/>
</dbReference>
<dbReference type="EMBL" id="SPNV01000363">
    <property type="protein sequence ID" value="KAF5855967.1"/>
    <property type="molecule type" value="Genomic_DNA"/>
</dbReference>
<evidence type="ECO:0000313" key="3">
    <source>
        <dbReference type="EMBL" id="KAF5855967.1"/>
    </source>
</evidence>
<proteinExistence type="inferred from homology"/>
<feature type="non-terminal residue" evidence="3">
    <location>
        <position position="267"/>
    </location>
</feature>
<keyword evidence="4" id="KW-1185">Reference proteome</keyword>
<dbReference type="SMART" id="SM00487">
    <property type="entry name" value="DEXDc"/>
    <property type="match status" value="1"/>
</dbReference>
<dbReference type="PANTHER" id="PTHR13710:SF154">
    <property type="entry name" value="RECQ HELICASE, PUTATIVE (AFU_ORTHOLOGUE AFUA_6G14720)-RELATED"/>
    <property type="match status" value="1"/>
</dbReference>
<protein>
    <recommendedName>
        <fullName evidence="2">Helicase ATP-binding domain-containing protein</fullName>
    </recommendedName>
</protein>
<dbReference type="GO" id="GO:0005737">
    <property type="term" value="C:cytoplasm"/>
    <property type="evidence" value="ECO:0007669"/>
    <property type="project" value="TreeGrafter"/>
</dbReference>
<dbReference type="SUPFAM" id="SSF52540">
    <property type="entry name" value="P-loop containing nucleoside triphosphate hydrolases"/>
    <property type="match status" value="1"/>
</dbReference>
<dbReference type="InterPro" id="IPR014001">
    <property type="entry name" value="Helicase_ATP-bd"/>
</dbReference>
<dbReference type="AlphaFoldDB" id="A0A8H5ZUK4"/>
<gene>
    <name evidence="3" type="ORF">ETB97_008138</name>
</gene>
<dbReference type="InterPro" id="IPR011545">
    <property type="entry name" value="DEAD/DEAH_box_helicase_dom"/>
</dbReference>
<feature type="domain" description="Helicase ATP-binding" evidence="2">
    <location>
        <begin position="42"/>
        <end position="201"/>
    </location>
</feature>
<organism evidence="3 4">
    <name type="scientific">Petromyces alliaceus</name>
    <name type="common">Aspergillus alliaceus</name>
    <dbReference type="NCBI Taxonomy" id="209559"/>
    <lineage>
        <taxon>Eukaryota</taxon>
        <taxon>Fungi</taxon>
        <taxon>Dikarya</taxon>
        <taxon>Ascomycota</taxon>
        <taxon>Pezizomycotina</taxon>
        <taxon>Eurotiomycetes</taxon>
        <taxon>Eurotiomycetidae</taxon>
        <taxon>Eurotiales</taxon>
        <taxon>Aspergillaceae</taxon>
        <taxon>Aspergillus</taxon>
        <taxon>Aspergillus subgen. Circumdati</taxon>
    </lineage>
</organism>
<name>A0A8H5ZUK4_PETAA</name>
<comment type="similarity">
    <text evidence="1">Belongs to the helicase family. RecQ subfamily.</text>
</comment>
<dbReference type="GO" id="GO:0005524">
    <property type="term" value="F:ATP binding"/>
    <property type="evidence" value="ECO:0007669"/>
    <property type="project" value="InterPro"/>
</dbReference>
<dbReference type="GO" id="GO:0000724">
    <property type="term" value="P:double-strand break repair via homologous recombination"/>
    <property type="evidence" value="ECO:0007669"/>
    <property type="project" value="TreeGrafter"/>
</dbReference>
<dbReference type="PANTHER" id="PTHR13710">
    <property type="entry name" value="DNA HELICASE RECQ FAMILY MEMBER"/>
    <property type="match status" value="1"/>
</dbReference>
<evidence type="ECO:0000259" key="2">
    <source>
        <dbReference type="PROSITE" id="PS51192"/>
    </source>
</evidence>
<comment type="caution">
    <text evidence="3">The sequence shown here is derived from an EMBL/GenBank/DDBJ whole genome shotgun (WGS) entry which is preliminary data.</text>
</comment>
<dbReference type="InterPro" id="IPR027417">
    <property type="entry name" value="P-loop_NTPase"/>
</dbReference>